<accession>A0A0K0XTV7</accession>
<evidence type="ECO:0000256" key="4">
    <source>
        <dbReference type="ARBA" id="ARBA00022729"/>
    </source>
</evidence>
<evidence type="ECO:0000256" key="1">
    <source>
        <dbReference type="ARBA" id="ARBA00022438"/>
    </source>
</evidence>
<dbReference type="EMBL" id="CP012154">
    <property type="protein sequence ID" value="AKS41057.1"/>
    <property type="molecule type" value="Genomic_DNA"/>
</dbReference>
<dbReference type="STRING" id="1579979.WM2015_676"/>
<reference evidence="7 8" key="1">
    <citation type="submission" date="2015-07" db="EMBL/GenBank/DDBJ databases">
        <authorList>
            <person name="Noorani M."/>
        </authorList>
    </citation>
    <scope>NUCLEOTIDE SEQUENCE [LARGE SCALE GENOMIC DNA]</scope>
    <source>
        <strain evidence="7 8">KCTC 42284</strain>
    </source>
</reference>
<organism evidence="7 8">
    <name type="scientific">Wenzhouxiangella marina</name>
    <dbReference type="NCBI Taxonomy" id="1579979"/>
    <lineage>
        <taxon>Bacteria</taxon>
        <taxon>Pseudomonadati</taxon>
        <taxon>Pseudomonadota</taxon>
        <taxon>Gammaproteobacteria</taxon>
        <taxon>Chromatiales</taxon>
        <taxon>Wenzhouxiangellaceae</taxon>
        <taxon>Wenzhouxiangella</taxon>
    </lineage>
</organism>
<name>A0A0K0XTV7_9GAMM</name>
<dbReference type="InterPro" id="IPR007484">
    <property type="entry name" value="Peptidase_M28"/>
</dbReference>
<dbReference type="PATRIC" id="fig|1579979.3.peg.685"/>
<keyword evidence="3" id="KW-0479">Metal-binding</keyword>
<keyword evidence="2" id="KW-0645">Protease</keyword>
<protein>
    <submittedName>
        <fullName evidence="7">Peptidase M28</fullName>
    </submittedName>
</protein>
<evidence type="ECO:0000256" key="5">
    <source>
        <dbReference type="ARBA" id="ARBA00022801"/>
    </source>
</evidence>
<dbReference type="SUPFAM" id="SSF52025">
    <property type="entry name" value="PA domain"/>
    <property type="match status" value="1"/>
</dbReference>
<dbReference type="PROSITE" id="PS51257">
    <property type="entry name" value="PROKAR_LIPOPROTEIN"/>
    <property type="match status" value="1"/>
</dbReference>
<dbReference type="KEGG" id="wma:WM2015_676"/>
<keyword evidence="8" id="KW-1185">Reference proteome</keyword>
<keyword evidence="1" id="KW-0031">Aminopeptidase</keyword>
<dbReference type="PANTHER" id="PTHR12147">
    <property type="entry name" value="METALLOPEPTIDASE M28 FAMILY MEMBER"/>
    <property type="match status" value="1"/>
</dbReference>
<dbReference type="Gene3D" id="3.50.30.30">
    <property type="match status" value="1"/>
</dbReference>
<dbReference type="GO" id="GO:0004177">
    <property type="term" value="F:aminopeptidase activity"/>
    <property type="evidence" value="ECO:0007669"/>
    <property type="project" value="UniProtKB-KW"/>
</dbReference>
<dbReference type="Pfam" id="PF04389">
    <property type="entry name" value="Peptidase_M28"/>
    <property type="match status" value="1"/>
</dbReference>
<keyword evidence="4" id="KW-0732">Signal</keyword>
<dbReference type="GO" id="GO:0006508">
    <property type="term" value="P:proteolysis"/>
    <property type="evidence" value="ECO:0007669"/>
    <property type="project" value="UniProtKB-KW"/>
</dbReference>
<dbReference type="SUPFAM" id="SSF53187">
    <property type="entry name" value="Zn-dependent exopeptidases"/>
    <property type="match status" value="1"/>
</dbReference>
<dbReference type="CDD" id="cd05660">
    <property type="entry name" value="M28_like_PA"/>
    <property type="match status" value="1"/>
</dbReference>
<dbReference type="InterPro" id="IPR045175">
    <property type="entry name" value="M28_fam"/>
</dbReference>
<dbReference type="Proteomes" id="UP000066624">
    <property type="component" value="Chromosome"/>
</dbReference>
<dbReference type="InterPro" id="IPR046450">
    <property type="entry name" value="PA_dom_sf"/>
</dbReference>
<dbReference type="GO" id="GO:0046872">
    <property type="term" value="F:metal ion binding"/>
    <property type="evidence" value="ECO:0007669"/>
    <property type="project" value="UniProtKB-KW"/>
</dbReference>
<dbReference type="AlphaFoldDB" id="A0A0K0XTV7"/>
<dbReference type="GO" id="GO:0008235">
    <property type="term" value="F:metalloexopeptidase activity"/>
    <property type="evidence" value="ECO:0007669"/>
    <property type="project" value="InterPro"/>
</dbReference>
<evidence type="ECO:0000256" key="3">
    <source>
        <dbReference type="ARBA" id="ARBA00022723"/>
    </source>
</evidence>
<dbReference type="RefSeq" id="WP_049724722.1">
    <property type="nucleotide sequence ID" value="NZ_CP012154.1"/>
</dbReference>
<dbReference type="CDD" id="cd04821">
    <property type="entry name" value="PA_M28_1_2"/>
    <property type="match status" value="1"/>
</dbReference>
<evidence type="ECO:0000256" key="2">
    <source>
        <dbReference type="ARBA" id="ARBA00022670"/>
    </source>
</evidence>
<dbReference type="OrthoDB" id="9778250at2"/>
<evidence type="ECO:0000256" key="6">
    <source>
        <dbReference type="ARBA" id="ARBA00022833"/>
    </source>
</evidence>
<evidence type="ECO:0000313" key="8">
    <source>
        <dbReference type="Proteomes" id="UP000066624"/>
    </source>
</evidence>
<evidence type="ECO:0000313" key="7">
    <source>
        <dbReference type="EMBL" id="AKS41057.1"/>
    </source>
</evidence>
<dbReference type="Gene3D" id="3.40.630.10">
    <property type="entry name" value="Zn peptidases"/>
    <property type="match status" value="1"/>
</dbReference>
<dbReference type="FunFam" id="3.40.630.10:FF:000088">
    <property type="entry name" value="Peptidase M20"/>
    <property type="match status" value="1"/>
</dbReference>
<sequence length="577" mass="62995">MKKLNAAAIAAFSLTLAACQGSDPEAASSASTEVEPTPAPEVVEVVETVASALPPIPGDGIDVDRYAEHLRILASDEFEGRAPGTRGERLTLDYLVGQFLELGLAPGNGDSYLQPVPMVELTNVERSDLTVQQGDESFTLNYPEQMIIGSRRLGTDPHGVSDSGLVFVGYGVVAPEYGWNDYEGLDVEGKTVVILVNDPGFETGNEDLFNGRAMTYYGRWTYKYEEAARQGASAALIVHETEPASYPWEVVINSWSGAQFELGEPSGEPIMPLEGWITVDTARELFERAGLDFEAEKARAQTAEFDPVSLGMSVSGSVRNSIRRGESYNVVASIPGTERPDEAIVYVAHWDHLGRNMALPGTTGIYNGAVDNASGTAAMLELARLYQEAGAPKRTVTFLVVTLEEYGLLGSRYYVNNPVIPTDHTVAAINMDAMSLIGPTNDVVVVGYGSSELEDILLPAVEAQGRVMVQEPTPEAGFYYRSDHFNFARVGVPALYAKGGVDHRELGTEYGMAQQREYRDVAYHKPADVFNPDWDLRGVAEDLELLYMVGRELADGEQWPNWREGNEFRAIRDADRP</sequence>
<keyword evidence="6" id="KW-0862">Zinc</keyword>
<gene>
    <name evidence="7" type="ORF">WM2015_676</name>
</gene>
<proteinExistence type="predicted"/>
<dbReference type="PANTHER" id="PTHR12147:SF56">
    <property type="entry name" value="AMINOPEPTIDASE YDR415C-RELATED"/>
    <property type="match status" value="1"/>
</dbReference>
<keyword evidence="5" id="KW-0378">Hydrolase</keyword>